<comment type="caution">
    <text evidence="5">The sequence shown here is derived from an EMBL/GenBank/DDBJ whole genome shotgun (WGS) entry which is preliminary data.</text>
</comment>
<evidence type="ECO:0008006" key="7">
    <source>
        <dbReference type="Google" id="ProtNLM"/>
    </source>
</evidence>
<gene>
    <name evidence="5" type="ORF">J8273_6859</name>
</gene>
<feature type="region of interest" description="Disordered" evidence="4">
    <location>
        <begin position="280"/>
        <end position="337"/>
    </location>
</feature>
<evidence type="ECO:0000313" key="5">
    <source>
        <dbReference type="EMBL" id="KAG9391846.1"/>
    </source>
</evidence>
<keyword evidence="2" id="KW-0863">Zinc-finger</keyword>
<keyword evidence="3" id="KW-0862">Zinc</keyword>
<evidence type="ECO:0000256" key="4">
    <source>
        <dbReference type="SAM" id="MobiDB-lite"/>
    </source>
</evidence>
<evidence type="ECO:0000256" key="2">
    <source>
        <dbReference type="ARBA" id="ARBA00022771"/>
    </source>
</evidence>
<dbReference type="Proteomes" id="UP000717585">
    <property type="component" value="Unassembled WGS sequence"/>
</dbReference>
<dbReference type="PROSITE" id="PS00518">
    <property type="entry name" value="ZF_RING_1"/>
    <property type="match status" value="1"/>
</dbReference>
<keyword evidence="6" id="KW-1185">Reference proteome</keyword>
<feature type="compositionally biased region" description="Low complexity" evidence="4">
    <location>
        <begin position="313"/>
        <end position="324"/>
    </location>
</feature>
<keyword evidence="1" id="KW-0479">Metal-binding</keyword>
<name>A0A8J6AQS9_9EUKA</name>
<feature type="compositionally biased region" description="Basic and acidic residues" evidence="4">
    <location>
        <begin position="295"/>
        <end position="310"/>
    </location>
</feature>
<evidence type="ECO:0000313" key="6">
    <source>
        <dbReference type="Proteomes" id="UP000717585"/>
    </source>
</evidence>
<evidence type="ECO:0000256" key="1">
    <source>
        <dbReference type="ARBA" id="ARBA00022723"/>
    </source>
</evidence>
<proteinExistence type="predicted"/>
<dbReference type="EMBL" id="JAHDYR010000048">
    <property type="protein sequence ID" value="KAG9391846.1"/>
    <property type="molecule type" value="Genomic_DNA"/>
</dbReference>
<feature type="region of interest" description="Disordered" evidence="4">
    <location>
        <begin position="490"/>
        <end position="509"/>
    </location>
</feature>
<feature type="region of interest" description="Disordered" evidence="4">
    <location>
        <begin position="732"/>
        <end position="764"/>
    </location>
</feature>
<feature type="compositionally biased region" description="Basic residues" evidence="4">
    <location>
        <begin position="745"/>
        <end position="758"/>
    </location>
</feature>
<sequence>MIFGIEGNLVEPDQYNALDAADNFCTSDFSPEECRSMLELAEDGRYQSVESVVGADRHLTCSKCECVLETLHDAAVCWNCKHAYCPKCAFGDNKEPWRSNDNNAEASKISKLHTCEQCSASWGPTSLPTVMKIKMGPRDVTVDWCNKNQAVADTDAATLSVATELDFIMTECVRLVVSGSEAKDKAEKESFFNMAVSAATRALVSLNWIRFFQPEAFIGVIRGHFYRALYNRAAVLADALIPGLSTEEVESAKKLATWCMTAEHSKRYFVKDTEMRSMTLRPSRRQGRRQLQGTVDRRTEKERQEQDVAQKGRSQSHAAQSRSALTKMKKASKGVISKGSKIVKNPLHYNPADLAKQVADGTLAVGPIYKEWRDLQLQLVNVEDAKGARAVEVGYLLPDQEPETMPVNAYPEKKGGAVDEKAAADIKAKRDEANLAEWLRRKEIAQRKLDLADAAKLDKLPAKEFFEALQRIETEAGETISFQLPVNDEAEEDADDVSNDPNPDAPKLHDSVEVNLTLPAESRSNMFLGMNDVPQIANLVLDDTPGADPDSKVSKKYRPVYVGQAVWAAGISSSVQRIFDGRWAFSSKKGAQRFISGALDHLRDHDLICLSSNAVPPALRDLGASWAAVCRGEFTIGHRNAGMSALLKKVRNKADPKKPETFCRWAVIARVDNVVVKIALNAGFDLGDNGAVEKAKIIPHKVDLDAFAKMVKTSIVKTKVYMKTHEEDLKVTEEDEGLTSASSLPHRRPRLTRARRRAVAASRGSGRGRTRCRVCKERLYAGWML</sequence>
<accession>A0A8J6AQS9</accession>
<reference evidence="5" key="1">
    <citation type="submission" date="2021-05" db="EMBL/GenBank/DDBJ databases">
        <title>A free-living protist that lacks canonical eukaryotic 1 DNA replication and segregation systems.</title>
        <authorList>
            <person name="Salas-Leiva D.E."/>
            <person name="Tromer E.C."/>
            <person name="Curtis B.A."/>
            <person name="Jerlstrom-Hultqvist J."/>
            <person name="Kolisko M."/>
            <person name="Yi Z."/>
            <person name="Salas-Leiva J.S."/>
            <person name="Gallot-Lavallee L."/>
            <person name="Kops G.J.P.L."/>
            <person name="Archibald J.M."/>
            <person name="Simpson A.G.B."/>
            <person name="Roger A.J."/>
        </authorList>
    </citation>
    <scope>NUCLEOTIDE SEQUENCE</scope>
    <source>
        <strain evidence="5">BICM</strain>
    </source>
</reference>
<evidence type="ECO:0000256" key="3">
    <source>
        <dbReference type="ARBA" id="ARBA00022833"/>
    </source>
</evidence>
<dbReference type="InterPro" id="IPR017907">
    <property type="entry name" value="Znf_RING_CS"/>
</dbReference>
<dbReference type="AlphaFoldDB" id="A0A8J6AQS9"/>
<dbReference type="GO" id="GO:0008270">
    <property type="term" value="F:zinc ion binding"/>
    <property type="evidence" value="ECO:0007669"/>
    <property type="project" value="UniProtKB-KW"/>
</dbReference>
<protein>
    <recommendedName>
        <fullName evidence="7">RING-type domain-containing protein</fullName>
    </recommendedName>
</protein>
<organism evidence="5 6">
    <name type="scientific">Carpediemonas membranifera</name>
    <dbReference type="NCBI Taxonomy" id="201153"/>
    <lineage>
        <taxon>Eukaryota</taxon>
        <taxon>Metamonada</taxon>
        <taxon>Carpediemonas-like organisms</taxon>
        <taxon>Carpediemonas</taxon>
    </lineage>
</organism>